<dbReference type="Pfam" id="PF01529">
    <property type="entry name" value="DHHC"/>
    <property type="match status" value="1"/>
</dbReference>
<dbReference type="Proteomes" id="UP000265200">
    <property type="component" value="Chromosome 20"/>
</dbReference>
<keyword evidence="4 12" id="KW-0812">Transmembrane</keyword>
<feature type="domain" description="Palmitoyltransferase DHHC" evidence="13">
    <location>
        <begin position="242"/>
        <end position="372"/>
    </location>
</feature>
<dbReference type="GO" id="GO:0019706">
    <property type="term" value="F:protein-cysteine S-palmitoyltransferase activity"/>
    <property type="evidence" value="ECO:0007669"/>
    <property type="project" value="UniProtKB-EC"/>
</dbReference>
<keyword evidence="9" id="KW-0449">Lipoprotein</keyword>
<reference evidence="14 15" key="2">
    <citation type="submission" date="2017-04" db="EMBL/GenBank/DDBJ databases">
        <title>CpG methylation of centromeres and impact of large insertions on vertebrate speciation.</title>
        <authorList>
            <person name="Ichikawa K."/>
            <person name="Yoshimura J."/>
            <person name="Morishita S."/>
        </authorList>
    </citation>
    <scope>NUCLEOTIDE SEQUENCE</scope>
    <source>
        <strain evidence="14 15">HSOK</strain>
    </source>
</reference>
<dbReference type="EC" id="2.3.1.225" evidence="12"/>
<evidence type="ECO:0000256" key="10">
    <source>
        <dbReference type="ARBA" id="ARBA00023315"/>
    </source>
</evidence>
<evidence type="ECO:0000256" key="4">
    <source>
        <dbReference type="ARBA" id="ARBA00022692"/>
    </source>
</evidence>
<proteinExistence type="inferred from homology"/>
<comment type="catalytic activity">
    <reaction evidence="11">
        <text>L-cysteinyl-[protein] + hexadecanoyl-CoA = S-hexadecanoyl-L-cysteinyl-[protein] + CoA</text>
        <dbReference type="Rhea" id="RHEA:36683"/>
        <dbReference type="Rhea" id="RHEA-COMP:10131"/>
        <dbReference type="Rhea" id="RHEA-COMP:11032"/>
        <dbReference type="ChEBI" id="CHEBI:29950"/>
        <dbReference type="ChEBI" id="CHEBI:57287"/>
        <dbReference type="ChEBI" id="CHEBI:57379"/>
        <dbReference type="ChEBI" id="CHEBI:74151"/>
        <dbReference type="EC" id="2.3.1.225"/>
    </reaction>
    <physiologicalReaction direction="left-to-right" evidence="11">
        <dbReference type="Rhea" id="RHEA:36684"/>
    </physiologicalReaction>
</comment>
<reference evidence="14" key="3">
    <citation type="submission" date="2025-08" db="UniProtKB">
        <authorList>
            <consortium name="Ensembl"/>
        </authorList>
    </citation>
    <scope>IDENTIFICATION</scope>
    <source>
        <strain evidence="14">HSOK</strain>
    </source>
</reference>
<accession>A0A3P9HXS6</accession>
<sequence>MKKQTHKVLKRGEEEEALCCCEYVNRHGERSHIAACCCDCEDLDDAFDRFFKRDSQKPDSLSQVAAVISDRIRVPWLWGGAQKLDLSIVPPLILLPAMLHLAALHFLLGLVVLTALPGLVLWYYYFTHRKKGQTLFFLSLALFSLAYMYYLFIAEVFPRGDVGPVELAAVTVGVSLTVLVLFHSKRNPGVVRTSREAIHSTVTYYSPSADRDSLLNGHRQDVTLTAASQTGFTEPDGPELKESNRNWCSVCQVVRPPRAGHCRICGVCVLRLDHHCVWINSCVGQANHRSFLLTLVLFLLTSLYGIGLVLRSVCPQQLLLTTLLYCPGVYNQFSTALCFTCVWYCSIVSAGVLHLLVVQVINISCNVTEREARAALREKSARSSCWGLVVETGVYSRGFSGNWSEFMSMGDKAFIKDGSGSRAELLPLSGSASLAERSSLSPCASHMEAASRPGNISAAPV</sequence>
<evidence type="ECO:0000256" key="3">
    <source>
        <dbReference type="ARBA" id="ARBA00022679"/>
    </source>
</evidence>
<keyword evidence="7 12" id="KW-0472">Membrane</keyword>
<keyword evidence="3 12" id="KW-0808">Transferase</keyword>
<evidence type="ECO:0000256" key="2">
    <source>
        <dbReference type="ARBA" id="ARBA00008574"/>
    </source>
</evidence>
<keyword evidence="8" id="KW-0564">Palmitate</keyword>
<dbReference type="GO" id="GO:0005794">
    <property type="term" value="C:Golgi apparatus"/>
    <property type="evidence" value="ECO:0007669"/>
    <property type="project" value="UniProtKB-SubCell"/>
</dbReference>
<keyword evidence="6" id="KW-0333">Golgi apparatus</keyword>
<keyword evidence="10 12" id="KW-0012">Acyltransferase</keyword>
<reference key="1">
    <citation type="journal article" date="2007" name="Nature">
        <title>The medaka draft genome and insights into vertebrate genome evolution.</title>
        <authorList>
            <person name="Kasahara M."/>
            <person name="Naruse K."/>
            <person name="Sasaki S."/>
            <person name="Nakatani Y."/>
            <person name="Qu W."/>
            <person name="Ahsan B."/>
            <person name="Yamada T."/>
            <person name="Nagayasu Y."/>
            <person name="Doi K."/>
            <person name="Kasai Y."/>
            <person name="Jindo T."/>
            <person name="Kobayashi D."/>
            <person name="Shimada A."/>
            <person name="Toyoda A."/>
            <person name="Kuroki Y."/>
            <person name="Fujiyama A."/>
            <person name="Sasaki T."/>
            <person name="Shimizu A."/>
            <person name="Asakawa S."/>
            <person name="Shimizu N."/>
            <person name="Hashimoto S."/>
            <person name="Yang J."/>
            <person name="Lee Y."/>
            <person name="Matsushima K."/>
            <person name="Sugano S."/>
            <person name="Sakaizumi M."/>
            <person name="Narita T."/>
            <person name="Ohishi K."/>
            <person name="Haga S."/>
            <person name="Ohta F."/>
            <person name="Nomoto H."/>
            <person name="Nogata K."/>
            <person name="Morishita T."/>
            <person name="Endo T."/>
            <person name="Shin-I T."/>
            <person name="Takeda H."/>
            <person name="Morishita S."/>
            <person name="Kohara Y."/>
        </authorList>
    </citation>
    <scope>NUCLEOTIDE SEQUENCE [LARGE SCALE GENOMIC DNA]</scope>
    <source>
        <strain>Hd-rR</strain>
    </source>
</reference>
<feature type="transmembrane region" description="Helical" evidence="12">
    <location>
        <begin position="291"/>
        <end position="313"/>
    </location>
</feature>
<dbReference type="Ensembl" id="ENSORLT00015019670.1">
    <property type="protein sequence ID" value="ENSORLP00015012532.1"/>
    <property type="gene ID" value="ENSORLG00015013389.1"/>
</dbReference>
<feature type="transmembrane region" description="Helical" evidence="12">
    <location>
        <begin position="135"/>
        <end position="153"/>
    </location>
</feature>
<dbReference type="PANTHER" id="PTHR22883:SF475">
    <property type="entry name" value="PALMITOYLTRANSFERASE ZDHHC23"/>
    <property type="match status" value="1"/>
</dbReference>
<evidence type="ECO:0000256" key="5">
    <source>
        <dbReference type="ARBA" id="ARBA00022989"/>
    </source>
</evidence>
<dbReference type="AlphaFoldDB" id="A0A3P9HXS6"/>
<feature type="transmembrane region" description="Helical" evidence="12">
    <location>
        <begin position="93"/>
        <end position="123"/>
    </location>
</feature>
<dbReference type="PANTHER" id="PTHR22883">
    <property type="entry name" value="ZINC FINGER DHHC DOMAIN CONTAINING PROTEIN"/>
    <property type="match status" value="1"/>
</dbReference>
<keyword evidence="5 12" id="KW-1133">Transmembrane helix</keyword>
<dbReference type="InterPro" id="IPR039859">
    <property type="entry name" value="PFA4/ZDH16/20/ERF2-like"/>
</dbReference>
<protein>
    <recommendedName>
        <fullName evidence="12">Palmitoyltransferase</fullName>
        <ecNumber evidence="12">2.3.1.225</ecNumber>
    </recommendedName>
</protein>
<dbReference type="PROSITE" id="PS50216">
    <property type="entry name" value="DHHC"/>
    <property type="match status" value="1"/>
</dbReference>
<evidence type="ECO:0000256" key="8">
    <source>
        <dbReference type="ARBA" id="ARBA00023139"/>
    </source>
</evidence>
<evidence type="ECO:0000256" key="1">
    <source>
        <dbReference type="ARBA" id="ARBA00004166"/>
    </source>
</evidence>
<evidence type="ECO:0000256" key="12">
    <source>
        <dbReference type="RuleBase" id="RU079119"/>
    </source>
</evidence>
<comment type="subcellular location">
    <subcellularLocation>
        <location evidence="1">Golgi apparatus</location>
        <location evidence="1">trans-Golgi network membrane</location>
        <topology evidence="1">Multi-pass membrane protein</topology>
    </subcellularLocation>
</comment>
<dbReference type="InterPro" id="IPR001594">
    <property type="entry name" value="Palmitoyltrfase_DHHC"/>
</dbReference>
<name>A0A3P9HXS6_ORYLA</name>
<organism evidence="14 15">
    <name type="scientific">Oryzias latipes</name>
    <name type="common">Japanese rice fish</name>
    <name type="synonym">Japanese killifish</name>
    <dbReference type="NCBI Taxonomy" id="8090"/>
    <lineage>
        <taxon>Eukaryota</taxon>
        <taxon>Metazoa</taxon>
        <taxon>Chordata</taxon>
        <taxon>Craniata</taxon>
        <taxon>Vertebrata</taxon>
        <taxon>Euteleostomi</taxon>
        <taxon>Actinopterygii</taxon>
        <taxon>Neopterygii</taxon>
        <taxon>Teleostei</taxon>
        <taxon>Neoteleostei</taxon>
        <taxon>Acanthomorphata</taxon>
        <taxon>Ovalentaria</taxon>
        <taxon>Atherinomorphae</taxon>
        <taxon>Beloniformes</taxon>
        <taxon>Adrianichthyidae</taxon>
        <taxon>Oryziinae</taxon>
        <taxon>Oryzias</taxon>
    </lineage>
</organism>
<reference evidence="14" key="4">
    <citation type="submission" date="2025-09" db="UniProtKB">
        <authorList>
            <consortium name="Ensembl"/>
        </authorList>
    </citation>
    <scope>IDENTIFICATION</scope>
    <source>
        <strain evidence="14">HSOK</strain>
    </source>
</reference>
<evidence type="ECO:0000256" key="6">
    <source>
        <dbReference type="ARBA" id="ARBA00023034"/>
    </source>
</evidence>
<evidence type="ECO:0000256" key="9">
    <source>
        <dbReference type="ARBA" id="ARBA00023288"/>
    </source>
</evidence>
<evidence type="ECO:0000256" key="7">
    <source>
        <dbReference type="ARBA" id="ARBA00023136"/>
    </source>
</evidence>
<feature type="transmembrane region" description="Helical" evidence="12">
    <location>
        <begin position="333"/>
        <end position="357"/>
    </location>
</feature>
<evidence type="ECO:0000259" key="13">
    <source>
        <dbReference type="Pfam" id="PF01529"/>
    </source>
</evidence>
<comment type="similarity">
    <text evidence="2 12">Belongs to the DHHC palmitoyltransferase family.</text>
</comment>
<comment type="domain">
    <text evidence="12">The DHHC domain is required for palmitoyltransferase activity.</text>
</comment>
<evidence type="ECO:0000313" key="15">
    <source>
        <dbReference type="Proteomes" id="UP000265200"/>
    </source>
</evidence>
<evidence type="ECO:0000256" key="11">
    <source>
        <dbReference type="ARBA" id="ARBA00047790"/>
    </source>
</evidence>
<evidence type="ECO:0000313" key="14">
    <source>
        <dbReference type="Ensembl" id="ENSORLP00015012532.1"/>
    </source>
</evidence>
<feature type="transmembrane region" description="Helical" evidence="12">
    <location>
        <begin position="165"/>
        <end position="182"/>
    </location>
</feature>